<dbReference type="GO" id="GO:0046983">
    <property type="term" value="F:protein dimerization activity"/>
    <property type="evidence" value="ECO:0007669"/>
    <property type="project" value="InterPro"/>
</dbReference>
<dbReference type="SUPFAM" id="SSF55874">
    <property type="entry name" value="ATPase domain of HSP90 chaperone/DNA topoisomerase II/histidine kinase"/>
    <property type="match status" value="1"/>
</dbReference>
<evidence type="ECO:0000313" key="12">
    <source>
        <dbReference type="Proteomes" id="UP000430508"/>
    </source>
</evidence>
<keyword evidence="8" id="KW-0902">Two-component regulatory system</keyword>
<evidence type="ECO:0000256" key="6">
    <source>
        <dbReference type="ARBA" id="ARBA00022777"/>
    </source>
</evidence>
<evidence type="ECO:0000256" key="1">
    <source>
        <dbReference type="ARBA" id="ARBA00000085"/>
    </source>
</evidence>
<evidence type="ECO:0000256" key="3">
    <source>
        <dbReference type="ARBA" id="ARBA00022553"/>
    </source>
</evidence>
<feature type="transmembrane region" description="Helical" evidence="9">
    <location>
        <begin position="5"/>
        <end position="23"/>
    </location>
</feature>
<accession>A0A857DL55</accession>
<evidence type="ECO:0000256" key="7">
    <source>
        <dbReference type="ARBA" id="ARBA00022840"/>
    </source>
</evidence>
<evidence type="ECO:0000256" key="8">
    <source>
        <dbReference type="ARBA" id="ARBA00023012"/>
    </source>
</evidence>
<dbReference type="PANTHER" id="PTHR24421:SF10">
    <property type="entry name" value="NITRATE_NITRITE SENSOR PROTEIN NARQ"/>
    <property type="match status" value="1"/>
</dbReference>
<evidence type="ECO:0000256" key="4">
    <source>
        <dbReference type="ARBA" id="ARBA00022679"/>
    </source>
</evidence>
<proteinExistence type="predicted"/>
<dbReference type="EC" id="2.7.13.3" evidence="2"/>
<dbReference type="Gene3D" id="3.30.565.10">
    <property type="entry name" value="Histidine kinase-like ATPase, C-terminal domain"/>
    <property type="match status" value="1"/>
</dbReference>
<dbReference type="Proteomes" id="UP000430508">
    <property type="component" value="Chromosome"/>
</dbReference>
<feature type="transmembrane region" description="Helical" evidence="9">
    <location>
        <begin position="29"/>
        <end position="47"/>
    </location>
</feature>
<keyword evidence="3" id="KW-0597">Phosphoprotein</keyword>
<dbReference type="InterPro" id="IPR011712">
    <property type="entry name" value="Sig_transdc_His_kin_sub3_dim/P"/>
</dbReference>
<dbReference type="InterPro" id="IPR036890">
    <property type="entry name" value="HATPase_C_sf"/>
</dbReference>
<keyword evidence="5" id="KW-0547">Nucleotide-binding</keyword>
<sequence length="373" mass="42167">MTSWLLGMKLVIILYSIFCYVLTGMTNLPLVLLLLLIYIIVSMFHIISSRESVKKTWMVLICVFLILSAFYASNLFVFLLPLNFLELFHQFGKNPLYALISTALPLFLLAGNIIPEYLLISLLSAMIYELSLKSSMRIARLAADNDFLREKNHSLYGRLHTSTEYENQVKYLSQLEERNTLAQNIHDKIGHVLAGSLIQLEASRLVIDRDQNRSKEIIANVIYVLKEGMEDIRSTLRTMKPAPEQLGINRLKAILDEHSFNSQMKTHLNYRGDLNCITHSQWRIILENVREALTNTLKYSSAGEVKINLEIMNKLIKVEIKDDGVGAISIKKGLGLEGMEERTESCGGKLILDSSNGFSVITLLPVKGAENAD</sequence>
<feature type="domain" description="Signal transduction histidine kinase subgroup 3 dimerisation and phosphoacceptor" evidence="10">
    <location>
        <begin position="177"/>
        <end position="242"/>
    </location>
</feature>
<keyword evidence="9" id="KW-0812">Transmembrane</keyword>
<feature type="transmembrane region" description="Helical" evidence="9">
    <location>
        <begin position="59"/>
        <end position="84"/>
    </location>
</feature>
<keyword evidence="9" id="KW-1133">Transmembrane helix</keyword>
<protein>
    <recommendedName>
        <fullName evidence="2">histidine kinase</fullName>
        <ecNumber evidence="2">2.7.13.3</ecNumber>
    </recommendedName>
</protein>
<comment type="catalytic activity">
    <reaction evidence="1">
        <text>ATP + protein L-histidine = ADP + protein N-phospho-L-histidine.</text>
        <dbReference type="EC" id="2.7.13.3"/>
    </reaction>
</comment>
<name>A0A857DL55_9FIRM</name>
<evidence type="ECO:0000259" key="10">
    <source>
        <dbReference type="Pfam" id="PF07730"/>
    </source>
</evidence>
<dbReference type="EMBL" id="CP046996">
    <property type="protein sequence ID" value="QHA01697.1"/>
    <property type="molecule type" value="Genomic_DNA"/>
</dbReference>
<evidence type="ECO:0000256" key="2">
    <source>
        <dbReference type="ARBA" id="ARBA00012438"/>
    </source>
</evidence>
<reference evidence="11 12" key="1">
    <citation type="submission" date="2019-12" db="EMBL/GenBank/DDBJ databases">
        <title>Sequence classification of anaerobic respiratory reductive dehalogenases: First we see many, then we see few.</title>
        <authorList>
            <person name="Molenda O."/>
            <person name="Puentes Jacome L.A."/>
            <person name="Cao X."/>
            <person name="Nesbo C.L."/>
            <person name="Tang S."/>
            <person name="Morson N."/>
            <person name="Patron J."/>
            <person name="Lomheim L."/>
            <person name="Wishart D.S."/>
            <person name="Edwards E.A."/>
        </authorList>
    </citation>
    <scope>NUCLEOTIDE SEQUENCE [LARGE SCALE GENOMIC DNA]</scope>
    <source>
        <strain evidence="11 12">12DCA</strain>
    </source>
</reference>
<keyword evidence="4" id="KW-0808">Transferase</keyword>
<keyword evidence="7" id="KW-0067">ATP-binding</keyword>
<dbReference type="GO" id="GO:0016020">
    <property type="term" value="C:membrane"/>
    <property type="evidence" value="ECO:0007669"/>
    <property type="project" value="InterPro"/>
</dbReference>
<dbReference type="Pfam" id="PF07730">
    <property type="entry name" value="HisKA_3"/>
    <property type="match status" value="1"/>
</dbReference>
<dbReference type="AlphaFoldDB" id="A0A857DL55"/>
<organism evidence="11 12">
    <name type="scientific">Dehalobacter restrictus</name>
    <dbReference type="NCBI Taxonomy" id="55583"/>
    <lineage>
        <taxon>Bacteria</taxon>
        <taxon>Bacillati</taxon>
        <taxon>Bacillota</taxon>
        <taxon>Clostridia</taxon>
        <taxon>Eubacteriales</taxon>
        <taxon>Desulfitobacteriaceae</taxon>
        <taxon>Dehalobacter</taxon>
    </lineage>
</organism>
<gene>
    <name evidence="11" type="ORF">GQ588_14145</name>
</gene>
<dbReference type="CDD" id="cd16917">
    <property type="entry name" value="HATPase_UhpB-NarQ-NarX-like"/>
    <property type="match status" value="1"/>
</dbReference>
<feature type="transmembrane region" description="Helical" evidence="9">
    <location>
        <begin position="96"/>
        <end position="128"/>
    </location>
</feature>
<dbReference type="GO" id="GO:0000155">
    <property type="term" value="F:phosphorelay sensor kinase activity"/>
    <property type="evidence" value="ECO:0007669"/>
    <property type="project" value="InterPro"/>
</dbReference>
<dbReference type="Gene3D" id="1.20.5.1930">
    <property type="match status" value="1"/>
</dbReference>
<evidence type="ECO:0000256" key="5">
    <source>
        <dbReference type="ARBA" id="ARBA00022741"/>
    </source>
</evidence>
<keyword evidence="9" id="KW-0472">Membrane</keyword>
<evidence type="ECO:0000256" key="9">
    <source>
        <dbReference type="SAM" id="Phobius"/>
    </source>
</evidence>
<dbReference type="GO" id="GO:0005524">
    <property type="term" value="F:ATP binding"/>
    <property type="evidence" value="ECO:0007669"/>
    <property type="project" value="UniProtKB-KW"/>
</dbReference>
<dbReference type="InterPro" id="IPR050482">
    <property type="entry name" value="Sensor_HK_TwoCompSys"/>
</dbReference>
<dbReference type="RefSeq" id="WP_158208655.1">
    <property type="nucleotide sequence ID" value="NZ_CP046996.1"/>
</dbReference>
<dbReference type="PANTHER" id="PTHR24421">
    <property type="entry name" value="NITRATE/NITRITE SENSOR PROTEIN NARX-RELATED"/>
    <property type="match status" value="1"/>
</dbReference>
<keyword evidence="6 11" id="KW-0418">Kinase</keyword>
<evidence type="ECO:0000313" key="11">
    <source>
        <dbReference type="EMBL" id="QHA01697.1"/>
    </source>
</evidence>